<evidence type="ECO:0000313" key="2">
    <source>
        <dbReference type="EMBL" id="XFO69600.1"/>
    </source>
</evidence>
<dbReference type="RefSeq" id="WP_094607162.1">
    <property type="nucleotide sequence ID" value="NZ_CP155573.1"/>
</dbReference>
<name>A0ABZ3IVL5_9FIRM</name>
<proteinExistence type="predicted"/>
<organism evidence="2 3">
    <name type="scientific">Sporomusa silvacetica DSM 10669</name>
    <dbReference type="NCBI Taxonomy" id="1123289"/>
    <lineage>
        <taxon>Bacteria</taxon>
        <taxon>Bacillati</taxon>
        <taxon>Bacillota</taxon>
        <taxon>Negativicutes</taxon>
        <taxon>Selenomonadales</taxon>
        <taxon>Sporomusaceae</taxon>
        <taxon>Sporomusa</taxon>
    </lineage>
</organism>
<keyword evidence="3" id="KW-1185">Reference proteome</keyword>
<sequence length="244" mass="27809">MKSKYYTEKQTILNDRMLSDEGKQLKIQELQNQYRDDLASEKDINNIHLSGVRSQINEIKKTKYKRPLPTSNIPNKEYLANADLSIATLLAQSVALMAEQRAESKLLAKLAMAENAETYLAVVDDAIYENPSAVVSAFSEVKKGLEGFNVNGVKTRITELYSKAIDAEMEPKERKWNEANSLKLKELQKRETELFMESITINRDLEDVINDGKITKGENYYFGGGQEKENSQDPYFKNPVQKVE</sequence>
<evidence type="ECO:0008006" key="4">
    <source>
        <dbReference type="Google" id="ProtNLM"/>
    </source>
</evidence>
<protein>
    <recommendedName>
        <fullName evidence="4">Phage minor structural protein GP20</fullName>
    </recommendedName>
</protein>
<evidence type="ECO:0000313" key="3">
    <source>
        <dbReference type="Proteomes" id="UP000216752"/>
    </source>
</evidence>
<reference evidence="2" key="1">
    <citation type="submission" date="2024-05" db="EMBL/GenBank/DDBJ databases">
        <title>Isolation and characterization of Sporomusa carbonis sp. nov., a carboxydotrophic hydrogenogen in the genus of Sporomusa isolated from a charcoal burning pile.</title>
        <authorList>
            <person name="Boeer T."/>
            <person name="Rosenbaum F."/>
            <person name="Eysell L."/>
            <person name="Mueller V."/>
            <person name="Daniel R."/>
            <person name="Poehlein A."/>
        </authorList>
    </citation>
    <scope>NUCLEOTIDE SEQUENCE [LARGE SCALE GENOMIC DNA]</scope>
    <source>
        <strain evidence="2">DSM 10669</strain>
    </source>
</reference>
<gene>
    <name evidence="2" type="ORF">SPSIL_058340</name>
</gene>
<accession>A0ABZ3IVL5</accession>
<dbReference type="EMBL" id="CP155573">
    <property type="protein sequence ID" value="XFO69600.1"/>
    <property type="molecule type" value="Genomic_DNA"/>
</dbReference>
<dbReference type="Proteomes" id="UP000216752">
    <property type="component" value="Chromosome"/>
</dbReference>
<evidence type="ECO:0000256" key="1">
    <source>
        <dbReference type="SAM" id="MobiDB-lite"/>
    </source>
</evidence>
<feature type="region of interest" description="Disordered" evidence="1">
    <location>
        <begin position="220"/>
        <end position="244"/>
    </location>
</feature>